<accession>A0A0E9UQP0</accession>
<proteinExistence type="predicted"/>
<reference evidence="1" key="1">
    <citation type="submission" date="2014-11" db="EMBL/GenBank/DDBJ databases">
        <authorList>
            <person name="Amaro Gonzalez C."/>
        </authorList>
    </citation>
    <scope>NUCLEOTIDE SEQUENCE</scope>
</reference>
<evidence type="ECO:0000313" key="1">
    <source>
        <dbReference type="EMBL" id="JAH68142.1"/>
    </source>
</evidence>
<dbReference type="EMBL" id="GBXM01040435">
    <property type="protein sequence ID" value="JAH68142.1"/>
    <property type="molecule type" value="Transcribed_RNA"/>
</dbReference>
<sequence length="48" mass="5255">MTPDSILSRSRFKSMGCVSQSLLSATCVVRYPLNSSFSSRAVSQRLLS</sequence>
<protein>
    <submittedName>
        <fullName evidence="1">Uncharacterized protein</fullName>
    </submittedName>
</protein>
<reference evidence="1" key="2">
    <citation type="journal article" date="2015" name="Fish Shellfish Immunol.">
        <title>Early steps in the European eel (Anguilla anguilla)-Vibrio vulnificus interaction in the gills: Role of the RtxA13 toxin.</title>
        <authorList>
            <person name="Callol A."/>
            <person name="Pajuelo D."/>
            <person name="Ebbesson L."/>
            <person name="Teles M."/>
            <person name="MacKenzie S."/>
            <person name="Amaro C."/>
        </authorList>
    </citation>
    <scope>NUCLEOTIDE SEQUENCE</scope>
</reference>
<organism evidence="1">
    <name type="scientific">Anguilla anguilla</name>
    <name type="common">European freshwater eel</name>
    <name type="synonym">Muraena anguilla</name>
    <dbReference type="NCBI Taxonomy" id="7936"/>
    <lineage>
        <taxon>Eukaryota</taxon>
        <taxon>Metazoa</taxon>
        <taxon>Chordata</taxon>
        <taxon>Craniata</taxon>
        <taxon>Vertebrata</taxon>
        <taxon>Euteleostomi</taxon>
        <taxon>Actinopterygii</taxon>
        <taxon>Neopterygii</taxon>
        <taxon>Teleostei</taxon>
        <taxon>Anguilliformes</taxon>
        <taxon>Anguillidae</taxon>
        <taxon>Anguilla</taxon>
    </lineage>
</organism>
<name>A0A0E9UQP0_ANGAN</name>
<dbReference type="AlphaFoldDB" id="A0A0E9UQP0"/>